<dbReference type="Gene3D" id="3.40.50.1110">
    <property type="entry name" value="SGNH hydrolase"/>
    <property type="match status" value="1"/>
</dbReference>
<evidence type="ECO:0000313" key="6">
    <source>
        <dbReference type="Proteomes" id="UP000219688"/>
    </source>
</evidence>
<feature type="chain" id="PRO_5011995730" evidence="3">
    <location>
        <begin position="31"/>
        <end position="266"/>
    </location>
</feature>
<evidence type="ECO:0000313" key="5">
    <source>
        <dbReference type="EMBL" id="SOC52629.1"/>
    </source>
</evidence>
<reference evidence="6" key="1">
    <citation type="submission" date="2017-08" db="EMBL/GenBank/DDBJ databases">
        <authorList>
            <person name="Varghese N."/>
            <person name="Submissions S."/>
        </authorList>
    </citation>
    <scope>NUCLEOTIDE SEQUENCE [LARGE SCALE GENOMIC DNA]</scope>
    <source>
        <strain evidence="6">USBA17B2</strain>
    </source>
</reference>
<dbReference type="AlphaFoldDB" id="A0A285VEX9"/>
<keyword evidence="2" id="KW-1015">Disulfide bond</keyword>
<dbReference type="CDD" id="cd01823">
    <property type="entry name" value="SEST_like"/>
    <property type="match status" value="1"/>
</dbReference>
<feature type="disulfide bond" evidence="2">
    <location>
        <begin position="57"/>
        <end position="82"/>
    </location>
</feature>
<evidence type="ECO:0000259" key="4">
    <source>
        <dbReference type="Pfam" id="PF13472"/>
    </source>
</evidence>
<feature type="active site" description="Nucleophile" evidence="1">
    <location>
        <position position="43"/>
    </location>
</feature>
<gene>
    <name evidence="5" type="ORF">SAMN05421879_101744</name>
</gene>
<organism evidence="5 6">
    <name type="scientific">Ornithinimicrobium cerasi</name>
    <dbReference type="NCBI Taxonomy" id="2248773"/>
    <lineage>
        <taxon>Bacteria</taxon>
        <taxon>Bacillati</taxon>
        <taxon>Actinomycetota</taxon>
        <taxon>Actinomycetes</taxon>
        <taxon>Micrococcales</taxon>
        <taxon>Ornithinimicrobiaceae</taxon>
        <taxon>Ornithinimicrobium</taxon>
    </lineage>
</organism>
<feature type="disulfide bond" evidence="2">
    <location>
        <begin position="126"/>
        <end position="134"/>
    </location>
</feature>
<dbReference type="Proteomes" id="UP000219688">
    <property type="component" value="Unassembled WGS sequence"/>
</dbReference>
<dbReference type="PANTHER" id="PTHR37981:SF1">
    <property type="entry name" value="SGNH HYDROLASE-TYPE ESTERASE DOMAIN-CONTAINING PROTEIN"/>
    <property type="match status" value="1"/>
</dbReference>
<dbReference type="GO" id="GO:0019433">
    <property type="term" value="P:triglyceride catabolic process"/>
    <property type="evidence" value="ECO:0007669"/>
    <property type="project" value="TreeGrafter"/>
</dbReference>
<dbReference type="InterPro" id="IPR037460">
    <property type="entry name" value="SEST-like"/>
</dbReference>
<keyword evidence="6" id="KW-1185">Reference proteome</keyword>
<sequence length="266" mass="26846">MTTPARRARPALAALALAVPFVVAGAPAVAAPPTVVYDALGDSYAAGFGTAPVTPPCARSPLAYPEVLDGRMRIDLDDFAACSGAVAAPVGNTIYAQLGALDAETDLVTISIGGNDVGWGAVVVACLGGSDAQCDGAITAARTAVTTVLPGLLDDAYTAVDAAAPDAHVVVTGYPHLFSPEYGPYLGASVLEQEALNAAADLLNSVIAAEALEAGFQYVDVTKRFAGHGANSPDAWISPANFHPTADGQNAYAAALTAAINPRDLR</sequence>
<accession>A0A285VEX9</accession>
<name>A0A285VEX9_9MICO</name>
<dbReference type="Pfam" id="PF13472">
    <property type="entry name" value="Lipase_GDSL_2"/>
    <property type="match status" value="1"/>
</dbReference>
<evidence type="ECO:0000256" key="2">
    <source>
        <dbReference type="PIRSR" id="PIRSR637460-2"/>
    </source>
</evidence>
<feature type="domain" description="SGNH hydrolase-type esterase" evidence="4">
    <location>
        <begin position="39"/>
        <end position="249"/>
    </location>
</feature>
<dbReference type="InterPro" id="IPR013830">
    <property type="entry name" value="SGNH_hydro"/>
</dbReference>
<proteinExistence type="predicted"/>
<protein>
    <submittedName>
        <fullName evidence="5">Lysophospholipase L1</fullName>
    </submittedName>
</protein>
<dbReference type="EMBL" id="OBQK01000001">
    <property type="protein sequence ID" value="SOC52629.1"/>
    <property type="molecule type" value="Genomic_DNA"/>
</dbReference>
<evidence type="ECO:0000256" key="1">
    <source>
        <dbReference type="PIRSR" id="PIRSR637460-1"/>
    </source>
</evidence>
<feature type="signal peptide" evidence="3">
    <location>
        <begin position="1"/>
        <end position="30"/>
    </location>
</feature>
<keyword evidence="3" id="KW-0732">Signal</keyword>
<evidence type="ECO:0000256" key="3">
    <source>
        <dbReference type="SAM" id="SignalP"/>
    </source>
</evidence>
<dbReference type="SUPFAM" id="SSF52266">
    <property type="entry name" value="SGNH hydrolase"/>
    <property type="match status" value="1"/>
</dbReference>
<dbReference type="InterPro" id="IPR036514">
    <property type="entry name" value="SGNH_hydro_sf"/>
</dbReference>
<dbReference type="PANTHER" id="PTHR37981">
    <property type="entry name" value="LIPASE 2"/>
    <property type="match status" value="1"/>
</dbReference>
<dbReference type="RefSeq" id="WP_097186879.1">
    <property type="nucleotide sequence ID" value="NZ_OBQK01000001.1"/>
</dbReference>
<feature type="active site" evidence="1">
    <location>
        <position position="243"/>
    </location>
</feature>
<dbReference type="GO" id="GO:0004806">
    <property type="term" value="F:triacylglycerol lipase activity"/>
    <property type="evidence" value="ECO:0007669"/>
    <property type="project" value="TreeGrafter"/>
</dbReference>